<dbReference type="EMBL" id="UGOY01000001">
    <property type="protein sequence ID" value="STY23484.1"/>
    <property type="molecule type" value="Genomic_DNA"/>
</dbReference>
<dbReference type="AlphaFoldDB" id="A0A378L9W8"/>
<sequence length="40" mass="4621">MSIAPNQYHLRINIGLFEPMCRSAQGSFLPKNLILIEYKL</sequence>
<accession>A0A378L9W8</accession>
<name>A0A378L9W8_9GAMM</name>
<protein>
    <submittedName>
        <fullName evidence="1">Uncharacterized protein</fullName>
    </submittedName>
</protein>
<dbReference type="Proteomes" id="UP000255110">
    <property type="component" value="Unassembled WGS sequence"/>
</dbReference>
<gene>
    <name evidence="1" type="ORF">NCTC11991_02092</name>
</gene>
<evidence type="ECO:0000313" key="2">
    <source>
        <dbReference type="Proteomes" id="UP000255110"/>
    </source>
</evidence>
<reference evidence="1 2" key="1">
    <citation type="submission" date="2018-06" db="EMBL/GenBank/DDBJ databases">
        <authorList>
            <consortium name="Pathogen Informatics"/>
            <person name="Doyle S."/>
        </authorList>
    </citation>
    <scope>NUCLEOTIDE SEQUENCE [LARGE SCALE GENOMIC DNA]</scope>
    <source>
        <strain evidence="1 2">NCTC11991</strain>
    </source>
</reference>
<organism evidence="1 2">
    <name type="scientific">Legionella steigerwaltii</name>
    <dbReference type="NCBI Taxonomy" id="460"/>
    <lineage>
        <taxon>Bacteria</taxon>
        <taxon>Pseudomonadati</taxon>
        <taxon>Pseudomonadota</taxon>
        <taxon>Gammaproteobacteria</taxon>
        <taxon>Legionellales</taxon>
        <taxon>Legionellaceae</taxon>
        <taxon>Legionella</taxon>
    </lineage>
</organism>
<proteinExistence type="predicted"/>
<evidence type="ECO:0000313" key="1">
    <source>
        <dbReference type="EMBL" id="STY23484.1"/>
    </source>
</evidence>